<gene>
    <name evidence="1" type="ORF">AM593_04587</name>
</gene>
<protein>
    <submittedName>
        <fullName evidence="1">Uncharacterized protein</fullName>
    </submittedName>
</protein>
<organism evidence="1 2">
    <name type="scientific">Mytilus galloprovincialis</name>
    <name type="common">Mediterranean mussel</name>
    <dbReference type="NCBI Taxonomy" id="29158"/>
    <lineage>
        <taxon>Eukaryota</taxon>
        <taxon>Metazoa</taxon>
        <taxon>Spiralia</taxon>
        <taxon>Lophotrochozoa</taxon>
        <taxon>Mollusca</taxon>
        <taxon>Bivalvia</taxon>
        <taxon>Autobranchia</taxon>
        <taxon>Pteriomorphia</taxon>
        <taxon>Mytilida</taxon>
        <taxon>Mytiloidea</taxon>
        <taxon>Mytilidae</taxon>
        <taxon>Mytilinae</taxon>
        <taxon>Mytilus</taxon>
    </lineage>
</organism>
<sequence>LMQFIRQILLEFGHTSLDENVDRMKSKLFSVLEDQSEFKQETLLLLDNIDDIHRDWDDLLKFLEQLMITLDNTTDN</sequence>
<feature type="non-terminal residue" evidence="1">
    <location>
        <position position="1"/>
    </location>
</feature>
<evidence type="ECO:0000313" key="1">
    <source>
        <dbReference type="EMBL" id="OPL33626.1"/>
    </source>
</evidence>
<name>A0A3L5TUL1_MYTGA</name>
<proteinExistence type="predicted"/>
<reference evidence="1 2" key="1">
    <citation type="journal article" date="2016" name="PLoS ONE">
        <title>A First Insight into the Genome of the Filter-Feeder Mussel Mytilus galloprovincialis.</title>
        <authorList>
            <person name="Murgarella M."/>
            <person name="Puiu D."/>
            <person name="Novoa B."/>
            <person name="Figueras A."/>
            <person name="Posada D."/>
            <person name="Canchaya C."/>
        </authorList>
    </citation>
    <scope>NUCLEOTIDE SEQUENCE [LARGE SCALE GENOMIC DNA]</scope>
    <source>
        <tissue evidence="1">Muscle</tissue>
    </source>
</reference>
<dbReference type="AlphaFoldDB" id="A0A3L5TUL1"/>
<evidence type="ECO:0000313" key="2">
    <source>
        <dbReference type="Proteomes" id="UP000266721"/>
    </source>
</evidence>
<accession>A0A3L5TUL1</accession>
<comment type="caution">
    <text evidence="1">The sequence shown here is derived from an EMBL/GenBank/DDBJ whole genome shotgun (WGS) entry which is preliminary data.</text>
</comment>
<dbReference type="Proteomes" id="UP000266721">
    <property type="component" value="Unassembled WGS sequence"/>
</dbReference>
<keyword evidence="2" id="KW-1185">Reference proteome</keyword>
<dbReference type="EMBL" id="KV582144">
    <property type="protein sequence ID" value="OPL33626.1"/>
    <property type="molecule type" value="Genomic_DNA"/>
</dbReference>
<feature type="non-terminal residue" evidence="1">
    <location>
        <position position="76"/>
    </location>
</feature>